<organism evidence="2 3">
    <name type="scientific">Pseudoroseomonas cervicalis ATCC 49957</name>
    <dbReference type="NCBI Taxonomy" id="525371"/>
    <lineage>
        <taxon>Bacteria</taxon>
        <taxon>Pseudomonadati</taxon>
        <taxon>Pseudomonadota</taxon>
        <taxon>Alphaproteobacteria</taxon>
        <taxon>Acetobacterales</taxon>
        <taxon>Roseomonadaceae</taxon>
        <taxon>Roseomonas</taxon>
    </lineage>
</organism>
<proteinExistence type="predicted"/>
<accession>D5RRL4</accession>
<feature type="compositionally biased region" description="Pro residues" evidence="1">
    <location>
        <begin position="1"/>
        <end position="10"/>
    </location>
</feature>
<name>D5RRL4_9PROT</name>
<dbReference type="OrthoDB" id="9771666at2"/>
<dbReference type="RefSeq" id="WP_007002756.1">
    <property type="nucleotide sequence ID" value="NZ_GG770777.1"/>
</dbReference>
<comment type="caution">
    <text evidence="2">The sequence shown here is derived from an EMBL/GenBank/DDBJ whole genome shotgun (WGS) entry which is preliminary data.</text>
</comment>
<keyword evidence="3" id="KW-1185">Reference proteome</keyword>
<gene>
    <name evidence="2" type="ORF">HMPREF0731_3726</name>
</gene>
<sequence length="271" mass="28252">MITPPAPRLPPQGRVTRSGNATSGPELARQRQADSAALRAARPGRLDLPYAAAPECRFDLFPAVSPSAPCLLLLHGGGWRGSRQGFSAVAEGLMAHGWSAALPGHSPVPDSSLTRAVRQLHKALDWLAAQGPLHGISGPVLLCGWGSGAHLAAMLLGHPRVTAGLGLSGLYDLGGMEEALGLTPLEVEVLSPQRLPVVRKPFAIAFGEAEPGPLRQQSRAFHALRQADGGAGPLLPLPGLDHEAVPEALRAPDGLLCHTARVLIEEATRTA</sequence>
<reference evidence="2 3" key="1">
    <citation type="submission" date="2010-04" db="EMBL/GenBank/DDBJ databases">
        <authorList>
            <person name="Qin X."/>
            <person name="Bachman B."/>
            <person name="Battles P."/>
            <person name="Bell A."/>
            <person name="Bess C."/>
            <person name="Bickham C."/>
            <person name="Chaboub L."/>
            <person name="Chen D."/>
            <person name="Coyle M."/>
            <person name="Deiros D.R."/>
            <person name="Dinh H."/>
            <person name="Forbes L."/>
            <person name="Fowler G."/>
            <person name="Francisco L."/>
            <person name="Fu Q."/>
            <person name="Gubbala S."/>
            <person name="Hale W."/>
            <person name="Han Y."/>
            <person name="Hemphill L."/>
            <person name="Highlander S.K."/>
            <person name="Hirani K."/>
            <person name="Hogues M."/>
            <person name="Jackson L."/>
            <person name="Jakkamsetti A."/>
            <person name="Javaid M."/>
            <person name="Jiang H."/>
            <person name="Korchina V."/>
            <person name="Kovar C."/>
            <person name="Lara F."/>
            <person name="Lee S."/>
            <person name="Mata R."/>
            <person name="Mathew T."/>
            <person name="Moen C."/>
            <person name="Morales K."/>
            <person name="Munidasa M."/>
            <person name="Nazareth L."/>
            <person name="Ngo R."/>
            <person name="Nguyen L."/>
            <person name="Okwuonu G."/>
            <person name="Ongeri F."/>
            <person name="Patil S."/>
            <person name="Petrosino J."/>
            <person name="Pham C."/>
            <person name="Pham P."/>
            <person name="Pu L.-L."/>
            <person name="Puazo M."/>
            <person name="Raj R."/>
            <person name="Reid J."/>
            <person name="Rouhana J."/>
            <person name="Saada N."/>
            <person name="Shang Y."/>
            <person name="Simmons D."/>
            <person name="Thornton R."/>
            <person name="Warren J."/>
            <person name="Weissenberger G."/>
            <person name="Zhang J."/>
            <person name="Zhang L."/>
            <person name="Zhou C."/>
            <person name="Zhu D."/>
            <person name="Muzny D."/>
            <person name="Worley K."/>
            <person name="Gibbs R."/>
        </authorList>
    </citation>
    <scope>NUCLEOTIDE SEQUENCE [LARGE SCALE GENOMIC DNA]</scope>
    <source>
        <strain evidence="2 3">ATCC 49957</strain>
    </source>
</reference>
<evidence type="ECO:0000313" key="2">
    <source>
        <dbReference type="EMBL" id="EFH10051.1"/>
    </source>
</evidence>
<dbReference type="AlphaFoldDB" id="D5RRL4"/>
<evidence type="ECO:0000313" key="3">
    <source>
        <dbReference type="Proteomes" id="UP000005324"/>
    </source>
</evidence>
<dbReference type="Proteomes" id="UP000005324">
    <property type="component" value="Unassembled WGS sequence"/>
</dbReference>
<dbReference type="InterPro" id="IPR029058">
    <property type="entry name" value="AB_hydrolase_fold"/>
</dbReference>
<dbReference type="HOGENOM" id="CLU_012494_4_7_5"/>
<evidence type="ECO:0000256" key="1">
    <source>
        <dbReference type="SAM" id="MobiDB-lite"/>
    </source>
</evidence>
<dbReference type="EMBL" id="ADVL01000707">
    <property type="protein sequence ID" value="EFH10051.1"/>
    <property type="molecule type" value="Genomic_DNA"/>
</dbReference>
<evidence type="ECO:0008006" key="4">
    <source>
        <dbReference type="Google" id="ProtNLM"/>
    </source>
</evidence>
<dbReference type="Gene3D" id="3.40.50.1820">
    <property type="entry name" value="alpha/beta hydrolase"/>
    <property type="match status" value="1"/>
</dbReference>
<dbReference type="SUPFAM" id="SSF53474">
    <property type="entry name" value="alpha/beta-Hydrolases"/>
    <property type="match status" value="1"/>
</dbReference>
<protein>
    <recommendedName>
        <fullName evidence="4">Alpha/beta hydrolase</fullName>
    </recommendedName>
</protein>
<feature type="region of interest" description="Disordered" evidence="1">
    <location>
        <begin position="1"/>
        <end position="32"/>
    </location>
</feature>